<comment type="caution">
    <text evidence="1">The sequence shown here is derived from an EMBL/GenBank/DDBJ whole genome shotgun (WGS) entry which is preliminary data.</text>
</comment>
<evidence type="ECO:0000313" key="1">
    <source>
        <dbReference type="EMBL" id="KAA0033122.1"/>
    </source>
</evidence>
<accession>A0A5A7SPK7</accession>
<evidence type="ECO:0000313" key="3">
    <source>
        <dbReference type="Proteomes" id="UP000321393"/>
    </source>
</evidence>
<protein>
    <submittedName>
        <fullName evidence="1">Uncharacterized protein</fullName>
    </submittedName>
</protein>
<dbReference type="Proteomes" id="UP000321393">
    <property type="component" value="Unassembled WGS sequence"/>
</dbReference>
<dbReference type="EMBL" id="SSTE01020983">
    <property type="protein sequence ID" value="KAA0033122.1"/>
    <property type="molecule type" value="Genomic_DNA"/>
</dbReference>
<name>A0A5A7SPK7_CUCMM</name>
<proteinExistence type="predicted"/>
<sequence>MESFDEDICRLIGGRDGLEMESVALKDRPSNQHQRIRREPGRIERRTVDHDPKFFNVAKNMKDDSEVNCTRSSHELTNNVSCICNIWTGYS</sequence>
<dbReference type="Proteomes" id="UP000321947">
    <property type="component" value="Unassembled WGS sequence"/>
</dbReference>
<dbReference type="EMBL" id="SSTD01008174">
    <property type="protein sequence ID" value="TYK17111.1"/>
    <property type="molecule type" value="Genomic_DNA"/>
</dbReference>
<reference evidence="3 4" key="1">
    <citation type="submission" date="2019-08" db="EMBL/GenBank/DDBJ databases">
        <title>Draft genome sequences of two oriental melons (Cucumis melo L. var makuwa).</title>
        <authorList>
            <person name="Kwon S.-Y."/>
        </authorList>
    </citation>
    <scope>NUCLEOTIDE SEQUENCE [LARGE SCALE GENOMIC DNA]</scope>
    <source>
        <strain evidence="4">cv. Chang Bougi</strain>
        <strain evidence="3">cv. SW 3</strain>
        <tissue evidence="1">Leaf</tissue>
    </source>
</reference>
<organism evidence="1 3">
    <name type="scientific">Cucumis melo var. makuwa</name>
    <name type="common">Oriental melon</name>
    <dbReference type="NCBI Taxonomy" id="1194695"/>
    <lineage>
        <taxon>Eukaryota</taxon>
        <taxon>Viridiplantae</taxon>
        <taxon>Streptophyta</taxon>
        <taxon>Embryophyta</taxon>
        <taxon>Tracheophyta</taxon>
        <taxon>Spermatophyta</taxon>
        <taxon>Magnoliopsida</taxon>
        <taxon>eudicotyledons</taxon>
        <taxon>Gunneridae</taxon>
        <taxon>Pentapetalae</taxon>
        <taxon>rosids</taxon>
        <taxon>fabids</taxon>
        <taxon>Cucurbitales</taxon>
        <taxon>Cucurbitaceae</taxon>
        <taxon>Benincaseae</taxon>
        <taxon>Cucumis</taxon>
    </lineage>
</organism>
<gene>
    <name evidence="2" type="ORF">E5676_scaffold1032G00450</name>
    <name evidence="1" type="ORF">E6C27_scaffold269G002600</name>
</gene>
<evidence type="ECO:0000313" key="2">
    <source>
        <dbReference type="EMBL" id="TYK17111.1"/>
    </source>
</evidence>
<dbReference type="AlphaFoldDB" id="A0A5A7SPK7"/>
<evidence type="ECO:0000313" key="4">
    <source>
        <dbReference type="Proteomes" id="UP000321947"/>
    </source>
</evidence>